<evidence type="ECO:0000313" key="3">
    <source>
        <dbReference type="Proteomes" id="UP000000311"/>
    </source>
</evidence>
<evidence type="ECO:0000313" key="2">
    <source>
        <dbReference type="EMBL" id="EFN65294.1"/>
    </source>
</evidence>
<feature type="region of interest" description="Disordered" evidence="1">
    <location>
        <begin position="1"/>
        <end position="22"/>
    </location>
</feature>
<gene>
    <name evidence="2" type="ORF">EAG_07229</name>
</gene>
<sequence>MLRMDDGDGGGGDGGGSGSGGSGGGCRYSRYRYSGGFFLQSERYPSPELAIHRICGAADARLRESIVRYDFTARARISELGWFALVAPESNGICTVADRNSNRTSYQPEAYSNPQNELREQERGLLEDICDLFPRIFAVSGALILSSTGWYSRGSSTQDLGSYDFEKRDLGTLRISKNPVQMLCGVLIVIAAMESNSGITGVHVETSRKLQDEKLEFEFPRTIPALASIAPIAVSQIG</sequence>
<dbReference type="AlphaFoldDB" id="E2AMM6"/>
<dbReference type="EMBL" id="GL440840">
    <property type="protein sequence ID" value="EFN65294.1"/>
    <property type="molecule type" value="Genomic_DNA"/>
</dbReference>
<name>E2AMM6_CAMFO</name>
<organism evidence="3">
    <name type="scientific">Camponotus floridanus</name>
    <name type="common">Florida carpenter ant</name>
    <dbReference type="NCBI Taxonomy" id="104421"/>
    <lineage>
        <taxon>Eukaryota</taxon>
        <taxon>Metazoa</taxon>
        <taxon>Ecdysozoa</taxon>
        <taxon>Arthropoda</taxon>
        <taxon>Hexapoda</taxon>
        <taxon>Insecta</taxon>
        <taxon>Pterygota</taxon>
        <taxon>Neoptera</taxon>
        <taxon>Endopterygota</taxon>
        <taxon>Hymenoptera</taxon>
        <taxon>Apocrita</taxon>
        <taxon>Aculeata</taxon>
        <taxon>Formicoidea</taxon>
        <taxon>Formicidae</taxon>
        <taxon>Formicinae</taxon>
        <taxon>Camponotus</taxon>
    </lineage>
</organism>
<keyword evidence="3" id="KW-1185">Reference proteome</keyword>
<reference evidence="2 3" key="1">
    <citation type="journal article" date="2010" name="Science">
        <title>Genomic comparison of the ants Camponotus floridanus and Harpegnathos saltator.</title>
        <authorList>
            <person name="Bonasio R."/>
            <person name="Zhang G."/>
            <person name="Ye C."/>
            <person name="Mutti N.S."/>
            <person name="Fang X."/>
            <person name="Qin N."/>
            <person name="Donahue G."/>
            <person name="Yang P."/>
            <person name="Li Q."/>
            <person name="Li C."/>
            <person name="Zhang P."/>
            <person name="Huang Z."/>
            <person name="Berger S.L."/>
            <person name="Reinberg D."/>
            <person name="Wang J."/>
            <person name="Liebig J."/>
        </authorList>
    </citation>
    <scope>NUCLEOTIDE SEQUENCE [LARGE SCALE GENOMIC DNA]</scope>
    <source>
        <strain evidence="3">C129</strain>
    </source>
</reference>
<evidence type="ECO:0000256" key="1">
    <source>
        <dbReference type="SAM" id="MobiDB-lite"/>
    </source>
</evidence>
<accession>E2AMM6</accession>
<dbReference type="PROSITE" id="PS51257">
    <property type="entry name" value="PROKAR_LIPOPROTEIN"/>
    <property type="match status" value="1"/>
</dbReference>
<protein>
    <submittedName>
        <fullName evidence="2">Uncharacterized protein</fullName>
    </submittedName>
</protein>
<dbReference type="InParanoid" id="E2AMM6"/>
<proteinExistence type="predicted"/>
<feature type="compositionally biased region" description="Gly residues" evidence="1">
    <location>
        <begin position="9"/>
        <end position="22"/>
    </location>
</feature>
<dbReference type="Proteomes" id="UP000000311">
    <property type="component" value="Unassembled WGS sequence"/>
</dbReference>